<keyword evidence="1" id="KW-0496">Mitochondrion</keyword>
<keyword evidence="1" id="KW-0653">Protein transport</keyword>
<keyword evidence="1" id="KW-0811">Translocation</keyword>
<gene>
    <name evidence="4" type="ORF">HPB48_003858</name>
</gene>
<comment type="subunit">
    <text evidence="1">Component of the TIM23 complex.</text>
</comment>
<dbReference type="InterPro" id="IPR004274">
    <property type="entry name" value="FCP1_dom"/>
</dbReference>
<keyword evidence="1" id="KW-0809">Transit peptide</keyword>
<feature type="compositionally biased region" description="Basic and acidic residues" evidence="2">
    <location>
        <begin position="23"/>
        <end position="32"/>
    </location>
</feature>
<comment type="function">
    <text evidence="1">Essential component of the TIM23 complex, a complex that mediates the translocation of transit peptide-containing proteins across the mitochondrial inner membrane.</text>
</comment>
<evidence type="ECO:0000259" key="3">
    <source>
        <dbReference type="PROSITE" id="PS50969"/>
    </source>
</evidence>
<dbReference type="GO" id="GO:0005744">
    <property type="term" value="C:TIM23 mitochondrial import inner membrane translocase complex"/>
    <property type="evidence" value="ECO:0007669"/>
    <property type="project" value="UniProtKB-UniRule"/>
</dbReference>
<evidence type="ECO:0000313" key="5">
    <source>
        <dbReference type="Proteomes" id="UP000821853"/>
    </source>
</evidence>
<evidence type="ECO:0000313" key="4">
    <source>
        <dbReference type="EMBL" id="KAH9363209.1"/>
    </source>
</evidence>
<reference evidence="4 5" key="1">
    <citation type="journal article" date="2020" name="Cell">
        <title>Large-Scale Comparative Analyses of Tick Genomes Elucidate Their Genetic Diversity and Vector Capacities.</title>
        <authorList>
            <consortium name="Tick Genome and Microbiome Consortium (TIGMIC)"/>
            <person name="Jia N."/>
            <person name="Wang J."/>
            <person name="Shi W."/>
            <person name="Du L."/>
            <person name="Sun Y."/>
            <person name="Zhan W."/>
            <person name="Jiang J.F."/>
            <person name="Wang Q."/>
            <person name="Zhang B."/>
            <person name="Ji P."/>
            <person name="Bell-Sakyi L."/>
            <person name="Cui X.M."/>
            <person name="Yuan T.T."/>
            <person name="Jiang B.G."/>
            <person name="Yang W.F."/>
            <person name="Lam T.T."/>
            <person name="Chang Q.C."/>
            <person name="Ding S.J."/>
            <person name="Wang X.J."/>
            <person name="Zhu J.G."/>
            <person name="Ruan X.D."/>
            <person name="Zhao L."/>
            <person name="Wei J.T."/>
            <person name="Ye R.Z."/>
            <person name="Que T.C."/>
            <person name="Du C.H."/>
            <person name="Zhou Y.H."/>
            <person name="Cheng J.X."/>
            <person name="Dai P.F."/>
            <person name="Guo W.B."/>
            <person name="Han X.H."/>
            <person name="Huang E.J."/>
            <person name="Li L.F."/>
            <person name="Wei W."/>
            <person name="Gao Y.C."/>
            <person name="Liu J.Z."/>
            <person name="Shao H.Z."/>
            <person name="Wang X."/>
            <person name="Wang C.C."/>
            <person name="Yang T.C."/>
            <person name="Huo Q.B."/>
            <person name="Li W."/>
            <person name="Chen H.Y."/>
            <person name="Chen S.E."/>
            <person name="Zhou L.G."/>
            <person name="Ni X.B."/>
            <person name="Tian J.H."/>
            <person name="Sheng Y."/>
            <person name="Liu T."/>
            <person name="Pan Y.S."/>
            <person name="Xia L.Y."/>
            <person name="Li J."/>
            <person name="Zhao F."/>
            <person name="Cao W.C."/>
        </authorList>
    </citation>
    <scope>NUCLEOTIDE SEQUENCE [LARGE SCALE GENOMIC DNA]</scope>
    <source>
        <strain evidence="4">HaeL-2018</strain>
    </source>
</reference>
<dbReference type="InterPro" id="IPR023214">
    <property type="entry name" value="HAD_sf"/>
</dbReference>
<feature type="region of interest" description="Disordered" evidence="2">
    <location>
        <begin position="266"/>
        <end position="289"/>
    </location>
</feature>
<dbReference type="Pfam" id="PF03031">
    <property type="entry name" value="NIF"/>
    <property type="match status" value="1"/>
</dbReference>
<name>A0A9J6FLB8_HAELO</name>
<dbReference type="GO" id="GO:0015031">
    <property type="term" value="P:protein transport"/>
    <property type="evidence" value="ECO:0007669"/>
    <property type="project" value="UniProtKB-KW"/>
</dbReference>
<dbReference type="InterPro" id="IPR050365">
    <property type="entry name" value="TIM50"/>
</dbReference>
<dbReference type="EMBL" id="JABSTR010000001">
    <property type="protein sequence ID" value="KAH9363209.1"/>
    <property type="molecule type" value="Genomic_DNA"/>
</dbReference>
<protein>
    <recommendedName>
        <fullName evidence="1">Mitochondrial import inner membrane translocase subunit TIM50</fullName>
    </recommendedName>
</protein>
<evidence type="ECO:0000256" key="1">
    <source>
        <dbReference type="RuleBase" id="RU365079"/>
    </source>
</evidence>
<dbReference type="SUPFAM" id="SSF56784">
    <property type="entry name" value="HAD-like"/>
    <property type="match status" value="1"/>
</dbReference>
<comment type="subcellular location">
    <subcellularLocation>
        <location evidence="1">Mitochondrion inner membrane</location>
        <topology evidence="1">Single-pass membrane protein</topology>
    </subcellularLocation>
</comment>
<feature type="domain" description="FCP1 homology" evidence="3">
    <location>
        <begin position="136"/>
        <end position="300"/>
    </location>
</feature>
<dbReference type="VEuPathDB" id="VectorBase:HLOH_059652"/>
<evidence type="ECO:0000256" key="2">
    <source>
        <dbReference type="SAM" id="MobiDB-lite"/>
    </source>
</evidence>
<accession>A0A9J6FLB8</accession>
<proteinExistence type="inferred from homology"/>
<keyword evidence="5" id="KW-1185">Reference proteome</keyword>
<dbReference type="PROSITE" id="PS50969">
    <property type="entry name" value="FCP1"/>
    <property type="match status" value="1"/>
</dbReference>
<organism evidence="4 5">
    <name type="scientific">Haemaphysalis longicornis</name>
    <name type="common">Bush tick</name>
    <dbReference type="NCBI Taxonomy" id="44386"/>
    <lineage>
        <taxon>Eukaryota</taxon>
        <taxon>Metazoa</taxon>
        <taxon>Ecdysozoa</taxon>
        <taxon>Arthropoda</taxon>
        <taxon>Chelicerata</taxon>
        <taxon>Arachnida</taxon>
        <taxon>Acari</taxon>
        <taxon>Parasitiformes</taxon>
        <taxon>Ixodida</taxon>
        <taxon>Ixodoidea</taxon>
        <taxon>Ixodidae</taxon>
        <taxon>Haemaphysalinae</taxon>
        <taxon>Haemaphysalis</taxon>
    </lineage>
</organism>
<sequence>MAPLQVVPLLLGGRSTTAPGRQRPGDTSDPRQKPKGRGKPPGPPTGIHGTEGRGGDGAGVGERACASPARVPPQQPSGGKSGRLSGGASSSPIAQVQQNQAAAPVLAREYAAQEYTKISSTNLLQGKFLLPPVRHQDVHKICLIIDLDETLVHSSFKPISNADFVVPVEIDGTVHQVYVLKRPYVDEFLQRVGDAYECVLFTASLAKYADPVADLLDKWGVFRARLFRESCVFYRGNYVKSGGLFTLALGRRVCRAGKLSGTVCGAPDREGTPHAAGTQLSPQPAARAAPAKLGKALERDGGRHFPGHVRGTGQASVHVAGRRKQAFARELFDSRPPCVSRTV</sequence>
<dbReference type="SMART" id="SM00577">
    <property type="entry name" value="CPDc"/>
    <property type="match status" value="1"/>
</dbReference>
<dbReference type="AlphaFoldDB" id="A0A9J6FLB8"/>
<dbReference type="OrthoDB" id="277011at2759"/>
<feature type="region of interest" description="Disordered" evidence="2">
    <location>
        <begin position="1"/>
        <end position="96"/>
    </location>
</feature>
<dbReference type="PANTHER" id="PTHR12210">
    <property type="entry name" value="DULLARD PROTEIN PHOSPHATASE"/>
    <property type="match status" value="1"/>
</dbReference>
<keyword evidence="1" id="KW-0813">Transport</keyword>
<dbReference type="Gene3D" id="3.40.50.1000">
    <property type="entry name" value="HAD superfamily/HAD-like"/>
    <property type="match status" value="1"/>
</dbReference>
<dbReference type="CDD" id="cd07521">
    <property type="entry name" value="HAD_FCP1-like"/>
    <property type="match status" value="1"/>
</dbReference>
<dbReference type="InterPro" id="IPR036412">
    <property type="entry name" value="HAD-like_sf"/>
</dbReference>
<dbReference type="Proteomes" id="UP000821853">
    <property type="component" value="Chromosome 1"/>
</dbReference>
<comment type="similarity">
    <text evidence="1">Belongs to the TIM50 family.</text>
</comment>
<comment type="caution">
    <text evidence="4">The sequence shown here is derived from an EMBL/GenBank/DDBJ whole genome shotgun (WGS) entry which is preliminary data.</text>
</comment>